<dbReference type="NCBIfam" id="NF033788">
    <property type="entry name" value="HTH_metalloreg"/>
    <property type="match status" value="1"/>
</dbReference>
<proteinExistence type="predicted"/>
<dbReference type="InterPro" id="IPR051081">
    <property type="entry name" value="HTH_MetalResp_TranReg"/>
</dbReference>
<keyword evidence="6" id="KW-1185">Reference proteome</keyword>
<dbReference type="GO" id="GO:0003677">
    <property type="term" value="F:DNA binding"/>
    <property type="evidence" value="ECO:0007669"/>
    <property type="project" value="UniProtKB-KW"/>
</dbReference>
<protein>
    <submittedName>
        <fullName evidence="5">Transcriptional regulator</fullName>
    </submittedName>
</protein>
<dbReference type="SMART" id="SM00418">
    <property type="entry name" value="HTH_ARSR"/>
    <property type="match status" value="1"/>
</dbReference>
<dbReference type="Gene3D" id="1.10.10.10">
    <property type="entry name" value="Winged helix-like DNA-binding domain superfamily/Winged helix DNA-binding domain"/>
    <property type="match status" value="1"/>
</dbReference>
<dbReference type="GO" id="GO:0003700">
    <property type="term" value="F:DNA-binding transcription factor activity"/>
    <property type="evidence" value="ECO:0007669"/>
    <property type="project" value="InterPro"/>
</dbReference>
<dbReference type="InterPro" id="IPR036388">
    <property type="entry name" value="WH-like_DNA-bd_sf"/>
</dbReference>
<feature type="domain" description="HTH arsR-type" evidence="4">
    <location>
        <begin position="5"/>
        <end position="100"/>
    </location>
</feature>
<evidence type="ECO:0000256" key="1">
    <source>
        <dbReference type="ARBA" id="ARBA00023015"/>
    </source>
</evidence>
<dbReference type="PROSITE" id="PS50987">
    <property type="entry name" value="HTH_ARSR_2"/>
    <property type="match status" value="1"/>
</dbReference>
<dbReference type="InterPro" id="IPR011991">
    <property type="entry name" value="ArsR-like_HTH"/>
</dbReference>
<dbReference type="Pfam" id="PF12840">
    <property type="entry name" value="HTH_20"/>
    <property type="match status" value="1"/>
</dbReference>
<evidence type="ECO:0000259" key="4">
    <source>
        <dbReference type="PROSITE" id="PS50987"/>
    </source>
</evidence>
<dbReference type="PANTHER" id="PTHR33154">
    <property type="entry name" value="TRANSCRIPTIONAL REGULATOR, ARSR FAMILY"/>
    <property type="match status" value="1"/>
</dbReference>
<keyword evidence="3" id="KW-0804">Transcription</keyword>
<dbReference type="SUPFAM" id="SSF46785">
    <property type="entry name" value="Winged helix' DNA-binding domain"/>
    <property type="match status" value="1"/>
</dbReference>
<dbReference type="InterPro" id="IPR001845">
    <property type="entry name" value="HTH_ArsR_DNA-bd_dom"/>
</dbReference>
<dbReference type="CDD" id="cd00090">
    <property type="entry name" value="HTH_ARSR"/>
    <property type="match status" value="1"/>
</dbReference>
<keyword evidence="1" id="KW-0805">Transcription regulation</keyword>
<dbReference type="AlphaFoldDB" id="A0A2A8D0C3"/>
<accession>A0A2A8D0C3</accession>
<dbReference type="PRINTS" id="PR00778">
    <property type="entry name" value="HTHARSR"/>
</dbReference>
<dbReference type="EMBL" id="PDEQ01000002">
    <property type="protein sequence ID" value="PEN14402.1"/>
    <property type="molecule type" value="Genomic_DNA"/>
</dbReference>
<dbReference type="Proteomes" id="UP000220102">
    <property type="component" value="Unassembled WGS sequence"/>
</dbReference>
<evidence type="ECO:0000313" key="6">
    <source>
        <dbReference type="Proteomes" id="UP000220102"/>
    </source>
</evidence>
<dbReference type="RefSeq" id="WP_098074583.1">
    <property type="nucleotide sequence ID" value="NZ_PDEQ01000002.1"/>
</dbReference>
<evidence type="ECO:0000256" key="2">
    <source>
        <dbReference type="ARBA" id="ARBA00023125"/>
    </source>
</evidence>
<sequence>MSAQSFSPDLEAIAERAKAISHPARLAIIRHLATHDECICGDIVESLPLAQSTVSRHLRVLQEAGIIRVTPDGPRSCYCLDRAALRDMQSSFDAFLETPANPVTERA</sequence>
<dbReference type="InterPro" id="IPR036390">
    <property type="entry name" value="WH_DNA-bd_sf"/>
</dbReference>
<evidence type="ECO:0000256" key="3">
    <source>
        <dbReference type="ARBA" id="ARBA00023163"/>
    </source>
</evidence>
<reference evidence="5 6" key="1">
    <citation type="submission" date="2017-10" db="EMBL/GenBank/DDBJ databases">
        <title>Draft genome of Longibacter Salinarum.</title>
        <authorList>
            <person name="Goh K.M."/>
            <person name="Shamsir M.S."/>
            <person name="Lim S.W."/>
        </authorList>
    </citation>
    <scope>NUCLEOTIDE SEQUENCE [LARGE SCALE GENOMIC DNA]</scope>
    <source>
        <strain evidence="5 6">KCTC 52045</strain>
    </source>
</reference>
<gene>
    <name evidence="5" type="ORF">CRI94_05055</name>
</gene>
<comment type="caution">
    <text evidence="5">The sequence shown here is derived from an EMBL/GenBank/DDBJ whole genome shotgun (WGS) entry which is preliminary data.</text>
</comment>
<dbReference type="PANTHER" id="PTHR33154:SF15">
    <property type="entry name" value="REGULATORY PROTEIN ARSR"/>
    <property type="match status" value="1"/>
</dbReference>
<organism evidence="5 6">
    <name type="scientific">Longibacter salinarum</name>
    <dbReference type="NCBI Taxonomy" id="1850348"/>
    <lineage>
        <taxon>Bacteria</taxon>
        <taxon>Pseudomonadati</taxon>
        <taxon>Rhodothermota</taxon>
        <taxon>Rhodothermia</taxon>
        <taxon>Rhodothermales</taxon>
        <taxon>Salisaetaceae</taxon>
        <taxon>Longibacter</taxon>
    </lineage>
</organism>
<keyword evidence="2" id="KW-0238">DNA-binding</keyword>
<evidence type="ECO:0000313" key="5">
    <source>
        <dbReference type="EMBL" id="PEN14402.1"/>
    </source>
</evidence>
<name>A0A2A8D0C3_9BACT</name>
<dbReference type="OrthoDB" id="9800049at2"/>